<dbReference type="SMART" id="SM00382">
    <property type="entry name" value="AAA"/>
    <property type="match status" value="1"/>
</dbReference>
<dbReference type="PROSITE" id="PS00211">
    <property type="entry name" value="ABC_TRANSPORTER_1"/>
    <property type="match status" value="1"/>
</dbReference>
<dbReference type="CDD" id="cd03230">
    <property type="entry name" value="ABC_DR_subfamily_A"/>
    <property type="match status" value="1"/>
</dbReference>
<evidence type="ECO:0000256" key="1">
    <source>
        <dbReference type="ARBA" id="ARBA00005417"/>
    </source>
</evidence>
<dbReference type="InterPro" id="IPR050763">
    <property type="entry name" value="ABC_transporter_ATP-binding"/>
</dbReference>
<dbReference type="GO" id="GO:0005524">
    <property type="term" value="F:ATP binding"/>
    <property type="evidence" value="ECO:0007669"/>
    <property type="project" value="UniProtKB-KW"/>
</dbReference>
<keyword evidence="7" id="KW-1185">Reference proteome</keyword>
<evidence type="ECO:0000259" key="5">
    <source>
        <dbReference type="PROSITE" id="PS50893"/>
    </source>
</evidence>
<proteinExistence type="inferred from homology"/>
<dbReference type="InterPro" id="IPR003593">
    <property type="entry name" value="AAA+_ATPase"/>
</dbReference>
<evidence type="ECO:0000256" key="2">
    <source>
        <dbReference type="ARBA" id="ARBA00022448"/>
    </source>
</evidence>
<evidence type="ECO:0000313" key="6">
    <source>
        <dbReference type="EMBL" id="PAV05135.1"/>
    </source>
</evidence>
<dbReference type="PANTHER" id="PTHR42711:SF5">
    <property type="entry name" value="ABC TRANSPORTER ATP-BINDING PROTEIN NATA"/>
    <property type="match status" value="1"/>
</dbReference>
<comment type="similarity">
    <text evidence="1">Belongs to the ABC transporter superfamily.</text>
</comment>
<dbReference type="GO" id="GO:0016887">
    <property type="term" value="F:ATP hydrolysis activity"/>
    <property type="evidence" value="ECO:0007669"/>
    <property type="project" value="InterPro"/>
</dbReference>
<comment type="caution">
    <text evidence="6">The sequence shown here is derived from an EMBL/GenBank/DDBJ whole genome shotgun (WGS) entry which is preliminary data.</text>
</comment>
<accession>A0A2A2H727</accession>
<dbReference type="InterPro" id="IPR027417">
    <property type="entry name" value="P-loop_NTPase"/>
</dbReference>
<keyword evidence="2" id="KW-0813">Transport</keyword>
<dbReference type="EMBL" id="LMVM01000012">
    <property type="protein sequence ID" value="PAV05135.1"/>
    <property type="molecule type" value="Genomic_DNA"/>
</dbReference>
<organism evidence="6 7">
    <name type="scientific">Methanobacterium bryantii</name>
    <dbReference type="NCBI Taxonomy" id="2161"/>
    <lineage>
        <taxon>Archaea</taxon>
        <taxon>Methanobacteriati</taxon>
        <taxon>Methanobacteriota</taxon>
        <taxon>Methanomada group</taxon>
        <taxon>Methanobacteria</taxon>
        <taxon>Methanobacteriales</taxon>
        <taxon>Methanobacteriaceae</taxon>
        <taxon>Methanobacterium</taxon>
    </lineage>
</organism>
<protein>
    <recommendedName>
        <fullName evidence="5">ABC transporter domain-containing protein</fullName>
    </recommendedName>
</protein>
<dbReference type="AlphaFoldDB" id="A0A2A2H727"/>
<evidence type="ECO:0000256" key="3">
    <source>
        <dbReference type="ARBA" id="ARBA00022741"/>
    </source>
</evidence>
<evidence type="ECO:0000313" key="7">
    <source>
        <dbReference type="Proteomes" id="UP000217784"/>
    </source>
</evidence>
<dbReference type="Proteomes" id="UP000217784">
    <property type="component" value="Unassembled WGS sequence"/>
</dbReference>
<feature type="domain" description="ABC transporter" evidence="5">
    <location>
        <begin position="6"/>
        <end position="239"/>
    </location>
</feature>
<sequence>MSEIVLSLNNVHKLYGDFKALNGISFKVKKGQIFGYLGPNGSGKTTTIKLILGLIKPSSGDVRVLEQNPYINNNNVMQMRNLVGAMLEIDGLYEKLTGLQNILFWANLHNMNNQRARKSANEVIGAMNLSKWANVQVEKYSHGMRKRLAFARALVSDPQILILDEPTSGVDPESRYLIREMMKELTQNDKTIFFSSHDLDEMQKTCSNIAILNKGEVISYGALNDILSTFGARKLQVRLISVEDTQIFAKKLQNFGYNIKIDGQVISFYPKKDLNIFEIINPQKIVDTWKSESSLEEAYLNLVADNNR</sequence>
<gene>
    <name evidence="6" type="ORF">ASJ80_12670</name>
</gene>
<evidence type="ECO:0000256" key="4">
    <source>
        <dbReference type="ARBA" id="ARBA00022840"/>
    </source>
</evidence>
<dbReference type="PANTHER" id="PTHR42711">
    <property type="entry name" value="ABC TRANSPORTER ATP-BINDING PROTEIN"/>
    <property type="match status" value="1"/>
</dbReference>
<keyword evidence="3" id="KW-0547">Nucleotide-binding</keyword>
<reference evidence="6 7" key="1">
    <citation type="journal article" date="2017" name="BMC Genomics">
        <title>Genomic analysis of methanogenic archaea reveals a shift towards energy conservation.</title>
        <authorList>
            <person name="Gilmore S.P."/>
            <person name="Henske J.K."/>
            <person name="Sexton J.A."/>
            <person name="Solomon K.V."/>
            <person name="Seppala S."/>
            <person name="Yoo J.I."/>
            <person name="Huyett L.M."/>
            <person name="Pressman A."/>
            <person name="Cogan J.Z."/>
            <person name="Kivenson V."/>
            <person name="Peng X."/>
            <person name="Tan Y."/>
            <person name="Valentine D.L."/>
            <person name="O'Malley M.A."/>
        </authorList>
    </citation>
    <scope>NUCLEOTIDE SEQUENCE [LARGE SCALE GENOMIC DNA]</scope>
    <source>
        <strain evidence="6 7">M.o.H.</strain>
    </source>
</reference>
<dbReference type="Gene3D" id="3.40.50.300">
    <property type="entry name" value="P-loop containing nucleotide triphosphate hydrolases"/>
    <property type="match status" value="1"/>
</dbReference>
<dbReference type="InterPro" id="IPR003439">
    <property type="entry name" value="ABC_transporter-like_ATP-bd"/>
</dbReference>
<name>A0A2A2H727_METBR</name>
<dbReference type="SUPFAM" id="SSF52540">
    <property type="entry name" value="P-loop containing nucleoside triphosphate hydrolases"/>
    <property type="match status" value="1"/>
</dbReference>
<dbReference type="InterPro" id="IPR017871">
    <property type="entry name" value="ABC_transporter-like_CS"/>
</dbReference>
<dbReference type="OrthoDB" id="87732at2157"/>
<dbReference type="RefSeq" id="WP_069584940.1">
    <property type="nucleotide sequence ID" value="NZ_LMVM01000012.1"/>
</dbReference>
<keyword evidence="4" id="KW-0067">ATP-binding</keyword>
<dbReference type="Pfam" id="PF00005">
    <property type="entry name" value="ABC_tran"/>
    <property type="match status" value="1"/>
</dbReference>
<dbReference type="PROSITE" id="PS50893">
    <property type="entry name" value="ABC_TRANSPORTER_2"/>
    <property type="match status" value="1"/>
</dbReference>